<dbReference type="SMART" id="SM00823">
    <property type="entry name" value="PKS_PP"/>
    <property type="match status" value="2"/>
</dbReference>
<dbReference type="CDD" id="cd19542">
    <property type="entry name" value="CT_NRPS-like"/>
    <property type="match status" value="2"/>
</dbReference>
<dbReference type="eggNOG" id="KOG1178">
    <property type="taxonomic scope" value="Eukaryota"/>
</dbReference>
<dbReference type="PANTHER" id="PTHR45527">
    <property type="entry name" value="NONRIBOSOMAL PEPTIDE SYNTHETASE"/>
    <property type="match status" value="1"/>
</dbReference>
<dbReference type="Gene3D" id="3.30.559.30">
    <property type="entry name" value="Nonribosomal peptide synthetase, condensation domain"/>
    <property type="match status" value="4"/>
</dbReference>
<dbReference type="InterPro" id="IPR023213">
    <property type="entry name" value="CAT-like_dom_sf"/>
</dbReference>
<evidence type="ECO:0000256" key="3">
    <source>
        <dbReference type="ARBA" id="ARBA00022598"/>
    </source>
</evidence>
<dbReference type="GO" id="GO:0031177">
    <property type="term" value="F:phosphopantetheine binding"/>
    <property type="evidence" value="ECO:0007669"/>
    <property type="project" value="InterPro"/>
</dbReference>
<dbReference type="CDD" id="cd05918">
    <property type="entry name" value="A_NRPS_SidN3_like"/>
    <property type="match status" value="3"/>
</dbReference>
<dbReference type="InterPro" id="IPR036736">
    <property type="entry name" value="ACP-like_sf"/>
</dbReference>
<feature type="domain" description="Carrier" evidence="6">
    <location>
        <begin position="1876"/>
        <end position="1952"/>
    </location>
</feature>
<dbReference type="Gene3D" id="1.10.1200.10">
    <property type="entry name" value="ACP-like"/>
    <property type="match status" value="3"/>
</dbReference>
<dbReference type="GO" id="GO:0016874">
    <property type="term" value="F:ligase activity"/>
    <property type="evidence" value="ECO:0007669"/>
    <property type="project" value="UniProtKB-KW"/>
</dbReference>
<keyword evidence="4" id="KW-0677">Repeat</keyword>
<dbReference type="Pfam" id="PF00668">
    <property type="entry name" value="Condensation"/>
    <property type="match status" value="3"/>
</dbReference>
<dbReference type="SUPFAM" id="SSF56801">
    <property type="entry name" value="Acetyl-CoA synthetase-like"/>
    <property type="match status" value="3"/>
</dbReference>
<dbReference type="KEGG" id="act:ACLA_076770"/>
<dbReference type="PROSITE" id="PS00455">
    <property type="entry name" value="AMP_BINDING"/>
    <property type="match status" value="2"/>
</dbReference>
<comment type="similarity">
    <text evidence="5">Belongs to the NRP synthetase family.</text>
</comment>
<dbReference type="Gene3D" id="3.30.559.10">
    <property type="entry name" value="Chloramphenicol acetyltransferase-like domain"/>
    <property type="match status" value="3"/>
</dbReference>
<dbReference type="STRING" id="344612.A1C8B5"/>
<feature type="domain" description="Carrier" evidence="6">
    <location>
        <begin position="752"/>
        <end position="828"/>
    </location>
</feature>
<dbReference type="RefSeq" id="XP_001276062.1">
    <property type="nucleotide sequence ID" value="XM_001276061.1"/>
</dbReference>
<dbReference type="GO" id="GO:0044550">
    <property type="term" value="P:secondary metabolite biosynthetic process"/>
    <property type="evidence" value="ECO:0007669"/>
    <property type="project" value="TreeGrafter"/>
</dbReference>
<dbReference type="EMBL" id="DS027045">
    <property type="protein sequence ID" value="EAW14636.1"/>
    <property type="molecule type" value="Genomic_DNA"/>
</dbReference>
<keyword evidence="1" id="KW-0596">Phosphopantetheine</keyword>
<name>A1C8B5_ASPCL</name>
<dbReference type="OMA" id="PFANTHI"/>
<gene>
    <name evidence="7" type="ORF">ACLA_076770</name>
</gene>
<evidence type="ECO:0000256" key="1">
    <source>
        <dbReference type="ARBA" id="ARBA00022450"/>
    </source>
</evidence>
<dbReference type="PROSITE" id="PS50075">
    <property type="entry name" value="CARRIER"/>
    <property type="match status" value="3"/>
</dbReference>
<sequence length="3502" mass="385842">MGDRTAPSGGMLPRLSDGVEPGDLTISFQDLPPRVIAPIQGFCDEKDIEIAAFFRSLWAVFVRVFSEADQVCFGCGDLRLTPEQKAKFKVIQTTFSTEITIAQLLEDENGEAATVLDNETAPPHNSALLLTQAIDKTEAMESVANVMGAYGVLILVEVDDASAPVNLSLWYHTSILSPRYAEHLASTVAKIIEEIIGCPERRIRDVDMFSQSNKSDVLNWNVRPCREPESLMGTISRHAKQRADHPAIHAWDGIVCYSELDSLVAKWAQHLHQRGIGRRAMVLVLMDRSKWAVIAEMAVLRVGAAFVPLDAAQPLERLNYIAHETGATLLLASERFVDLLSSHVDSTLVISDKTTKSLPEPHESSSYPSTPEDTAYVLFTSGSTGKPKGCVVSHGALANVVHHGVALKILPESRVLQFASYTFGVSLIEIYCTLARGATICIPSADDRINALDRAMNDMQITWAFLTPSTTTSIMGPVETLQTLVLAGEPMGLNHLHTWIDRVELLQGFGFTEWAGVCCVSRIGSERDMRLIGSSPTARLWLVDPTDHNRLAPIGAVAELVVDGPALAKEYLNNPKQTEASFLANPPWLRSMSSGGLTASRLYKTGDLVQYRADGTLKYVARKDTQVKIRGQRVELAEVEYHVRRACTQVQKVIVDAAPPADSKQGPILVTFLYSTQHEALLAGFPSQVAAIKAELETCLPDYMRPSVYYPLQSVPLTVSGKTDRRALRQLIQTSTLRDLQAHESPESIIVAPTTKITKQLHQLFAETLHLDPSTFGIHHSFIHLGGDSVTAMQLVNRARRAGYRLKAHEALKLETVARIAKHLNADDSGPSLDPVLVDTSPSCTPQSQLRLDDQQLHELVQQHLSSLGISGAQDVEAVLPCSPVQEGMLVSQNHDNTHYQMRFVWEIMARDRLQPMVNLPRLQSAWRSVRQRHSMLRTICLTNATSDQYAIQVVLRDTTLVEAAVIHDPLIDPSSILMRKEAIRQPGSPDVPQLTIFHVNNVKVWAVLNVNHTIVDAMSVSLIMRDLSFFYSGCTDQLAVTPAEYGAYLDYLSTLKIDAGLLFWERYLDGLEPCLFPLLNSSRQAASPPRLRSLPVNLGEDAVGYHAFCKNHGLTVASLFKLAWALVLRLYTGSSNVCFGYAPSFRDAPLLGIEDAVGPFINMLLCKVDMTQSSCSLLDILKDIQASSLHALEHRHVPLTEIRHHLHLAGEMMLNTGITFPARVRQPSDSSTAIAITEIERMDPTEYDIVLVVDAHDAEVTCTIKFDEHYLPDMHADSLADTLKQALRTIITEHHQCVSQAHLLGPIQQKQLERWNHEDPRDLKQCVHQLILERCRLSPDALAVDAWDGRWTYRELNDLSSRLAYHLQESNPGLGPQVFVPLCFTKSRWLPITVLAVMKTGAAFVLLEHSNPLERLQDICAQLQAPFMLSNKQCADLARQLGSKVMIVDDEDRSWALLATHESAPPVASHHPLYAVFTSGSTGTPKGVVVEHHSFAATATAVRDSTGFTAEDRMFQFSSYAFNVSVMEHLLSLLSGACLCIPSESDRKNRLIECANEREVTFAILTPTVLRLLDPHRVPTLKAIIVGGEHVRESEIQTWASNVRLYSMYGSAECSGVATWHRCTGQKSDDGMIGKALRSVATWVVDPQSADVLSPVGAVGELLLEGPGVSRGYLHARQIGVESPFLVQPPQWARHFRGEGAAAERRFYRTGDLVMYTTDGSLRFMGRKDTQVKISGQRVELGEIETAIEDFFAGTHQAVADVVTLAAEGTNQETSHPVLTAMLHDRSARFDKGVLSDGSLLIRGEKLPLTQATALLAHLELSLPRYMVPSMFIALRRVPLTRTGKIDRKCLRQAVQAVQIGDMDQYNAAATQCQPVTSQAEKDLQLLFAETCQMSRESISADSNFFLIGGDSLLAMKMIIAARRMGIQLAVENIMRNPRLADLAATIKYSNTDEPVLEPIPPFSLLSLSSLITVQKWAVSLCHLTPDTIEDIYPCTPMQEGMMGLSQKKPGMYVVRVPFDLPVDTDVPRLCRSWQMTVNSNATLRTRIMQTPDAGLYQVVATPGASEIEWPVYHGLDACIAEDAARPMGLEQPLLRLALIRHKDNSRVTNLVLTMHHAIYDGASVVSLLDQVESAYRGQRLDLTPFNYFIRHVTAQDSALQAAFWASEYEGLEASIFPPLPAAVQTPEPISTLETPVCVPLGPSRADATLTTVVRLAWGMLVSHYTNNRDVVFGVTLSGRTTSITALNQVSGPTLATVPFRVRIDGKKKVHDMLSDVQATATRILPFEQTGLQRIRKINQETASACDFQSLLVVQAPRTDGRNGKVMQLPESHQSSYDAFANDALMVVCDLPDIGASERTLNISASFDERILDPKQVQRMMGQFAHIIQQVHSEPGRLIGDIEGAGPSDMRQLQEWNGRLPPASPHTLHGLALRHARNRPHTLAVSSWDGELTYQMLDIVTAHLAAKLVELGVTSGMFVPLCFEKSAVPTAVMVAVLRAGGACANIDPALPLERVKEMLHQIRPTLVLASAAKRGSMITALGGRELVHVIPSLDSLIRTAETEPPRSADVPVSLNDPAFLQFTSGSTGTPKGIILEHVNLATSIEYNASKQGLGPSSRALHFASYSFDVSIYENFSTLALGGCVFVPSEERRISDIAGYIHENRLSWAMITPSLASTIRPSDVPSLETLALVGEAIPLEVAETWASKVRLVNAYGPCEATFCAAGDIPSGTWLPGTIGPMLGSVGWITRPDDPSRLAPVGAIGELLIEGPLVTRGYIDNPQKTKEAYIEAPEWLARFRDGKPSRLYRSGDLVQYVEDGFIRYIGRADTQIKIRGQRIELGEVEYFVSRVFPRARQVVADLVLPSEGSKQLLLAAFVLLPNEDQSEASGQSQGYILPAFEEFRVNISVALPRLQVSLPSAMIPVIYLPLASIPLTASGKTNRLLLRQLAQSLTWRDLEPYTGSQMACNRGPETPMQSKLHSVAVAVLDIPLDQLGVDDDLTLRGLDSIGAMRFVVALRQEGLCLAVTDIFAHRTLSALANIVESIHTDVEEIQEWKGGNGQGPVSSLVKGHSQNIMNDLKSQYAIHPNDVEIVLPTTQFQREWLSSSHHGYLALRLPASFDHERLQHALQAVVMKHSILRTVFVNLPGMTVLQLVHSRTQVQIQIIQDPNNDIEDICREDASSPVPYGGQYFRPILVRTSSGQDNTLILRLSHAQYDGLSLPILLRDISTYYSNDPSEVDIALSTQKTFADFVTRRAQMQTPAVFDFWRELLLGSSMTRLSPDTLGAAGHDMPEVSIFRKKMISMPTLPAGVTLATLHKAVWAIALSRMVSSHDIVFGEVVHGRSMPMKEVLDILGPCTNIIPVRVQITPGQTVQELLNHIQSQHFQTTEHSVADMDDIVQQSTSWPPGTGYGSVVQHQNVPLTYDLSLENHQMTATTYTYNFVPKVPYITSWPWNDKELEIGVWASNHSLDTATADRIVEEVGEMTKALALSLDRSVESFL</sequence>
<dbReference type="OrthoDB" id="416786at2759"/>
<dbReference type="InterPro" id="IPR020806">
    <property type="entry name" value="PKS_PP-bd"/>
</dbReference>
<dbReference type="InterPro" id="IPR010071">
    <property type="entry name" value="AA_adenyl_dom"/>
</dbReference>
<dbReference type="FunFam" id="3.30.300.30:FF:000015">
    <property type="entry name" value="Nonribosomal peptide synthase SidD"/>
    <property type="match status" value="3"/>
</dbReference>
<dbReference type="HOGENOM" id="CLU_000022_60_2_1"/>
<dbReference type="PROSITE" id="PS00012">
    <property type="entry name" value="PHOSPHOPANTETHEINE"/>
    <property type="match status" value="1"/>
</dbReference>
<dbReference type="Pfam" id="PF00501">
    <property type="entry name" value="AMP-binding"/>
    <property type="match status" value="3"/>
</dbReference>
<keyword evidence="8" id="KW-1185">Reference proteome</keyword>
<feature type="domain" description="Carrier" evidence="6">
    <location>
        <begin position="2973"/>
        <end position="3046"/>
    </location>
</feature>
<evidence type="ECO:0000256" key="2">
    <source>
        <dbReference type="ARBA" id="ARBA00022553"/>
    </source>
</evidence>
<dbReference type="GO" id="GO:0005737">
    <property type="term" value="C:cytoplasm"/>
    <property type="evidence" value="ECO:0007669"/>
    <property type="project" value="TreeGrafter"/>
</dbReference>
<dbReference type="CDD" id="cd19545">
    <property type="entry name" value="FUM14_C_NRPS-like"/>
    <property type="match status" value="1"/>
</dbReference>
<dbReference type="InterPro" id="IPR042099">
    <property type="entry name" value="ANL_N_sf"/>
</dbReference>
<evidence type="ECO:0000313" key="8">
    <source>
        <dbReference type="Proteomes" id="UP000006701"/>
    </source>
</evidence>
<organism evidence="7 8">
    <name type="scientific">Aspergillus clavatus (strain ATCC 1007 / CBS 513.65 / DSM 816 / NCTC 3887 / NRRL 1 / QM 1276 / 107)</name>
    <dbReference type="NCBI Taxonomy" id="344612"/>
    <lineage>
        <taxon>Eukaryota</taxon>
        <taxon>Fungi</taxon>
        <taxon>Dikarya</taxon>
        <taxon>Ascomycota</taxon>
        <taxon>Pezizomycotina</taxon>
        <taxon>Eurotiomycetes</taxon>
        <taxon>Eurotiomycetidae</taxon>
        <taxon>Eurotiales</taxon>
        <taxon>Aspergillaceae</taxon>
        <taxon>Aspergillus</taxon>
        <taxon>Aspergillus subgen. Fumigati</taxon>
    </lineage>
</organism>
<dbReference type="InterPro" id="IPR000873">
    <property type="entry name" value="AMP-dep_synth/lig_dom"/>
</dbReference>
<accession>A1C8B5</accession>
<dbReference type="GeneID" id="4708284"/>
<evidence type="ECO:0000259" key="6">
    <source>
        <dbReference type="PROSITE" id="PS50075"/>
    </source>
</evidence>
<evidence type="ECO:0000256" key="5">
    <source>
        <dbReference type="ARBA" id="ARBA00029454"/>
    </source>
</evidence>
<dbReference type="VEuPathDB" id="FungiDB:ACLA_076770"/>
<dbReference type="InterPro" id="IPR006162">
    <property type="entry name" value="Ppantetheine_attach_site"/>
</dbReference>
<dbReference type="GO" id="GO:0043041">
    <property type="term" value="P:amino acid activation for nonribosomal peptide biosynthetic process"/>
    <property type="evidence" value="ECO:0007669"/>
    <property type="project" value="TreeGrafter"/>
</dbReference>
<dbReference type="Gene3D" id="3.40.50.12780">
    <property type="entry name" value="N-terminal domain of ligase-like"/>
    <property type="match status" value="3"/>
</dbReference>
<evidence type="ECO:0000256" key="4">
    <source>
        <dbReference type="ARBA" id="ARBA00022737"/>
    </source>
</evidence>
<evidence type="ECO:0000313" key="7">
    <source>
        <dbReference type="EMBL" id="EAW14636.1"/>
    </source>
</evidence>
<dbReference type="SUPFAM" id="SSF47336">
    <property type="entry name" value="ACP-like"/>
    <property type="match status" value="3"/>
</dbReference>
<dbReference type="FunFam" id="3.30.559.30:FF:000003">
    <property type="entry name" value="Nonribosomal peptide synthase SidD"/>
    <property type="match status" value="1"/>
</dbReference>
<proteinExistence type="inferred from homology"/>
<dbReference type="SUPFAM" id="SSF52777">
    <property type="entry name" value="CoA-dependent acyltransferases"/>
    <property type="match status" value="7"/>
</dbReference>
<keyword evidence="3" id="KW-0436">Ligase</keyword>
<dbReference type="Proteomes" id="UP000006701">
    <property type="component" value="Unassembled WGS sequence"/>
</dbReference>
<dbReference type="InterPro" id="IPR009081">
    <property type="entry name" value="PP-bd_ACP"/>
</dbReference>
<dbReference type="NCBIfam" id="NF003417">
    <property type="entry name" value="PRK04813.1"/>
    <property type="match status" value="3"/>
</dbReference>
<dbReference type="InterPro" id="IPR001242">
    <property type="entry name" value="Condensation_dom"/>
</dbReference>
<dbReference type="Gene3D" id="3.30.300.30">
    <property type="match status" value="3"/>
</dbReference>
<dbReference type="Pfam" id="PF00550">
    <property type="entry name" value="PP-binding"/>
    <property type="match status" value="3"/>
</dbReference>
<protein>
    <submittedName>
        <fullName evidence="7">Nonribosomal peptide synthase, putative</fullName>
    </submittedName>
</protein>
<dbReference type="InterPro" id="IPR020845">
    <property type="entry name" value="AMP-binding_CS"/>
</dbReference>
<dbReference type="NCBIfam" id="TIGR01733">
    <property type="entry name" value="AA-adenyl-dom"/>
    <property type="match status" value="2"/>
</dbReference>
<keyword evidence="2" id="KW-0597">Phosphoprotein</keyword>
<reference evidence="7 8" key="1">
    <citation type="journal article" date="2008" name="PLoS Genet.">
        <title>Genomic islands in the pathogenic filamentous fungus Aspergillus fumigatus.</title>
        <authorList>
            <person name="Fedorova N.D."/>
            <person name="Khaldi N."/>
            <person name="Joardar V.S."/>
            <person name="Maiti R."/>
            <person name="Amedeo P."/>
            <person name="Anderson M.J."/>
            <person name="Crabtree J."/>
            <person name="Silva J.C."/>
            <person name="Badger J.H."/>
            <person name="Albarraq A."/>
            <person name="Angiuoli S."/>
            <person name="Bussey H."/>
            <person name="Bowyer P."/>
            <person name="Cotty P.J."/>
            <person name="Dyer P.S."/>
            <person name="Egan A."/>
            <person name="Galens K."/>
            <person name="Fraser-Liggett C.M."/>
            <person name="Haas B.J."/>
            <person name="Inman J.M."/>
            <person name="Kent R."/>
            <person name="Lemieux S."/>
            <person name="Malavazi I."/>
            <person name="Orvis J."/>
            <person name="Roemer T."/>
            <person name="Ronning C.M."/>
            <person name="Sundaram J.P."/>
            <person name="Sutton G."/>
            <person name="Turner G."/>
            <person name="Venter J.C."/>
            <person name="White O.R."/>
            <person name="Whitty B.R."/>
            <person name="Youngman P."/>
            <person name="Wolfe K.H."/>
            <person name="Goldman G.H."/>
            <person name="Wortman J.R."/>
            <person name="Jiang B."/>
            <person name="Denning D.W."/>
            <person name="Nierman W.C."/>
        </authorList>
    </citation>
    <scope>NUCLEOTIDE SEQUENCE [LARGE SCALE GENOMIC DNA]</scope>
    <source>
        <strain evidence="8">ATCC 1007 / CBS 513.65 / DSM 816 / NCTC 3887 / NRRL 1</strain>
    </source>
</reference>
<dbReference type="eggNOG" id="KOG1176">
    <property type="taxonomic scope" value="Eukaryota"/>
</dbReference>
<dbReference type="InterPro" id="IPR045851">
    <property type="entry name" value="AMP-bd_C_sf"/>
</dbReference>
<dbReference type="PANTHER" id="PTHR45527:SF16">
    <property type="entry name" value="NONRIBOSOMAL PEPTIDE SYNTHASE ATNA-RELATED"/>
    <property type="match status" value="1"/>
</dbReference>